<dbReference type="SUPFAM" id="SSF54292">
    <property type="entry name" value="2Fe-2S ferredoxin-like"/>
    <property type="match status" value="1"/>
</dbReference>
<dbReference type="GO" id="GO:0051537">
    <property type="term" value="F:2 iron, 2 sulfur cluster binding"/>
    <property type="evidence" value="ECO:0007669"/>
    <property type="project" value="UniProtKB-KW"/>
</dbReference>
<dbReference type="InterPro" id="IPR050415">
    <property type="entry name" value="MRET"/>
</dbReference>
<dbReference type="GO" id="GO:0016491">
    <property type="term" value="F:oxidoreductase activity"/>
    <property type="evidence" value="ECO:0007669"/>
    <property type="project" value="InterPro"/>
</dbReference>
<keyword evidence="2" id="KW-0285">Flavoprotein</keyword>
<evidence type="ECO:0000313" key="12">
    <source>
        <dbReference type="Proteomes" id="UP000789325"/>
    </source>
</evidence>
<keyword evidence="4" id="KW-0479">Metal-binding</keyword>
<dbReference type="SUPFAM" id="SSF63380">
    <property type="entry name" value="Riboflavin synthase domain-like"/>
    <property type="match status" value="1"/>
</dbReference>
<name>A0A9D3ACP7_9ACTN</name>
<evidence type="ECO:0000259" key="9">
    <source>
        <dbReference type="PROSITE" id="PS51085"/>
    </source>
</evidence>
<dbReference type="Gene3D" id="2.40.30.10">
    <property type="entry name" value="Translation factors"/>
    <property type="match status" value="1"/>
</dbReference>
<dbReference type="Gene3D" id="3.10.20.30">
    <property type="match status" value="1"/>
</dbReference>
<evidence type="ECO:0000256" key="2">
    <source>
        <dbReference type="ARBA" id="ARBA00022630"/>
    </source>
</evidence>
<dbReference type="PANTHER" id="PTHR47354:SF8">
    <property type="entry name" value="1,2-PHENYLACETYL-COA EPOXIDASE, SUBUNIT E"/>
    <property type="match status" value="1"/>
</dbReference>
<evidence type="ECO:0000259" key="10">
    <source>
        <dbReference type="PROSITE" id="PS51384"/>
    </source>
</evidence>
<dbReference type="InterPro" id="IPR001433">
    <property type="entry name" value="OxRdtase_FAD/NAD-bd"/>
</dbReference>
<dbReference type="Gene3D" id="3.40.50.80">
    <property type="entry name" value="Nucleotide-binding domain of ferredoxin-NADP reductase (FNR) module"/>
    <property type="match status" value="1"/>
</dbReference>
<comment type="caution">
    <text evidence="11">The sequence shown here is derived from an EMBL/GenBank/DDBJ whole genome shotgun (WGS) entry which is preliminary data.</text>
</comment>
<dbReference type="InterPro" id="IPR012675">
    <property type="entry name" value="Beta-grasp_dom_sf"/>
</dbReference>
<keyword evidence="6" id="KW-0560">Oxidoreductase</keyword>
<reference evidence="11" key="1">
    <citation type="journal article" date="2021" name="PeerJ">
        <title>Extensive microbial diversity within the chicken gut microbiome revealed by metagenomics and culture.</title>
        <authorList>
            <person name="Gilroy R."/>
            <person name="Ravi A."/>
            <person name="Getino M."/>
            <person name="Pursley I."/>
            <person name="Horton D.L."/>
            <person name="Alikhan N.F."/>
            <person name="Baker D."/>
            <person name="Gharbi K."/>
            <person name="Hall N."/>
            <person name="Watson M."/>
            <person name="Adriaenssens E.M."/>
            <person name="Foster-Nyarko E."/>
            <person name="Jarju S."/>
            <person name="Secka A."/>
            <person name="Antonio M."/>
            <person name="Oren A."/>
            <person name="Chaudhuri R.R."/>
            <person name="La Ragione R."/>
            <person name="Hildebrand F."/>
            <person name="Pallen M.J."/>
        </authorList>
    </citation>
    <scope>NUCLEOTIDE SEQUENCE</scope>
    <source>
        <strain evidence="11">USAMLcec12-2067</strain>
    </source>
</reference>
<feature type="domain" description="2Fe-2S ferredoxin-type" evidence="9">
    <location>
        <begin position="329"/>
        <end position="423"/>
    </location>
</feature>
<proteinExistence type="predicted"/>
<keyword evidence="5" id="KW-0274">FAD</keyword>
<dbReference type="InterPro" id="IPR017938">
    <property type="entry name" value="Riboflavin_synthase-like_b-brl"/>
</dbReference>
<dbReference type="PROSITE" id="PS51085">
    <property type="entry name" value="2FE2S_FER_2"/>
    <property type="match status" value="1"/>
</dbReference>
<dbReference type="InterPro" id="IPR036010">
    <property type="entry name" value="2Fe-2S_ferredoxin-like_sf"/>
</dbReference>
<dbReference type="PANTHER" id="PTHR47354">
    <property type="entry name" value="NADH OXIDOREDUCTASE HCR"/>
    <property type="match status" value="1"/>
</dbReference>
<dbReference type="Pfam" id="PF00111">
    <property type="entry name" value="Fer2"/>
    <property type="match status" value="1"/>
</dbReference>
<gene>
    <name evidence="11" type="ORF">K8V16_04420</name>
</gene>
<organism evidence="11 12">
    <name type="scientific">Rubneribacter badeniensis</name>
    <dbReference type="NCBI Taxonomy" id="2070688"/>
    <lineage>
        <taxon>Bacteria</taxon>
        <taxon>Bacillati</taxon>
        <taxon>Actinomycetota</taxon>
        <taxon>Coriobacteriia</taxon>
        <taxon>Eggerthellales</taxon>
        <taxon>Eggerthellaceae</taxon>
        <taxon>Rubneribacter</taxon>
    </lineage>
</organism>
<keyword evidence="8" id="KW-0411">Iron-sulfur</keyword>
<evidence type="ECO:0000256" key="1">
    <source>
        <dbReference type="ARBA" id="ARBA00001974"/>
    </source>
</evidence>
<keyword evidence="7" id="KW-0408">Iron</keyword>
<dbReference type="InterPro" id="IPR017927">
    <property type="entry name" value="FAD-bd_FR_type"/>
</dbReference>
<evidence type="ECO:0000256" key="5">
    <source>
        <dbReference type="ARBA" id="ARBA00022827"/>
    </source>
</evidence>
<keyword evidence="3" id="KW-0001">2Fe-2S</keyword>
<dbReference type="InterPro" id="IPR001709">
    <property type="entry name" value="Flavoprot_Pyr_Nucl_cyt_Rdtase"/>
</dbReference>
<dbReference type="InterPro" id="IPR001041">
    <property type="entry name" value="2Fe-2S_ferredoxin-type"/>
</dbReference>
<sequence length="423" mass="45225">MGFHVKPFGWMDLLTFTRLVPQRDAAVEAAPDEALPSLEAYPANALAQAVHPAAQHLKVAKVEDISATVRRFTLVPDRERGTHALAPFRAGQYLSLRLSIGGSETNRAYSLCSAPQAAIAGGEQADDLANGTANNPAGGPADGQPFYQIAVKREDNGFVSKHVFDTFSVGTAVDASAPAGHLCPSSIRDERHIVCIAGGIGITPFLSLAHAVAGGIEEFQLTIVCSNRTCSDALFHDELEHLAGCSNGRVRIVHTLTREEKEGFRSGRVSAAMLSEVCDLAGSSFFICGPNAMGSALEADLLAAGVPRRRVRRETFTTVARGNEEPRTHLLTVRVKHDVRTMPCREDESLLVAIERDGIAFDALCRSGSCGCCRARLIAGEVHIEAASESGGDGRRAADQAQGRVHLCCTYPRSDAEIDLTQR</sequence>
<evidence type="ECO:0000256" key="3">
    <source>
        <dbReference type="ARBA" id="ARBA00022714"/>
    </source>
</evidence>
<dbReference type="PRINTS" id="PR00371">
    <property type="entry name" value="FPNCR"/>
</dbReference>
<reference evidence="11" key="2">
    <citation type="submission" date="2021-09" db="EMBL/GenBank/DDBJ databases">
        <authorList>
            <person name="Gilroy R."/>
        </authorList>
    </citation>
    <scope>NUCLEOTIDE SEQUENCE</scope>
    <source>
        <strain evidence="11">USAMLcec12-2067</strain>
    </source>
</reference>
<dbReference type="AlphaFoldDB" id="A0A9D3ACP7"/>
<evidence type="ECO:0000256" key="4">
    <source>
        <dbReference type="ARBA" id="ARBA00022723"/>
    </source>
</evidence>
<comment type="cofactor">
    <cofactor evidence="1">
        <name>FAD</name>
        <dbReference type="ChEBI" id="CHEBI:57692"/>
    </cofactor>
</comment>
<dbReference type="PROSITE" id="PS51384">
    <property type="entry name" value="FAD_FR"/>
    <property type="match status" value="1"/>
</dbReference>
<dbReference type="EMBL" id="DYZL01000087">
    <property type="protein sequence ID" value="HJH43023.1"/>
    <property type="molecule type" value="Genomic_DNA"/>
</dbReference>
<dbReference type="Proteomes" id="UP000789325">
    <property type="component" value="Unassembled WGS sequence"/>
</dbReference>
<accession>A0A9D3ACP7</accession>
<evidence type="ECO:0000256" key="8">
    <source>
        <dbReference type="ARBA" id="ARBA00023014"/>
    </source>
</evidence>
<evidence type="ECO:0000313" key="11">
    <source>
        <dbReference type="EMBL" id="HJH43023.1"/>
    </source>
</evidence>
<feature type="domain" description="FAD-binding FR-type" evidence="10">
    <location>
        <begin position="52"/>
        <end position="185"/>
    </location>
</feature>
<dbReference type="SUPFAM" id="SSF52343">
    <property type="entry name" value="Ferredoxin reductase-like, C-terminal NADP-linked domain"/>
    <property type="match status" value="1"/>
</dbReference>
<dbReference type="InterPro" id="IPR039261">
    <property type="entry name" value="FNR_nucleotide-bd"/>
</dbReference>
<protein>
    <submittedName>
        <fullName evidence="11">Iron-sulfur cluster-binding domain-containing protein</fullName>
    </submittedName>
</protein>
<dbReference type="CDD" id="cd00207">
    <property type="entry name" value="fer2"/>
    <property type="match status" value="1"/>
</dbReference>
<dbReference type="PRINTS" id="PR00406">
    <property type="entry name" value="CYTB5RDTASE"/>
</dbReference>
<dbReference type="Pfam" id="PF00175">
    <property type="entry name" value="NAD_binding_1"/>
    <property type="match status" value="1"/>
</dbReference>
<evidence type="ECO:0000256" key="6">
    <source>
        <dbReference type="ARBA" id="ARBA00023002"/>
    </source>
</evidence>
<evidence type="ECO:0000256" key="7">
    <source>
        <dbReference type="ARBA" id="ARBA00023004"/>
    </source>
</evidence>